<proteinExistence type="predicted"/>
<comment type="caution">
    <text evidence="2">The sequence shown here is derived from an EMBL/GenBank/DDBJ whole genome shotgun (WGS) entry which is preliminary data.</text>
</comment>
<dbReference type="AlphaFoldDB" id="A0AAX6EBI3"/>
<reference evidence="2" key="1">
    <citation type="journal article" date="2023" name="GigaByte">
        <title>Genome assembly of the bearded iris, Iris pallida Lam.</title>
        <authorList>
            <person name="Bruccoleri R.E."/>
            <person name="Oakeley E.J."/>
            <person name="Faust A.M.E."/>
            <person name="Altorfer M."/>
            <person name="Dessus-Babus S."/>
            <person name="Burckhardt D."/>
            <person name="Oertli M."/>
            <person name="Naumann U."/>
            <person name="Petersen F."/>
            <person name="Wong J."/>
        </authorList>
    </citation>
    <scope>NUCLEOTIDE SEQUENCE</scope>
    <source>
        <strain evidence="2">GSM-AAB239-AS_SAM_17_03QT</strain>
    </source>
</reference>
<evidence type="ECO:0000256" key="1">
    <source>
        <dbReference type="SAM" id="SignalP"/>
    </source>
</evidence>
<sequence>MLCLIGLFFFSMENISITKFPPIVVFDILYFPKNYHFLYFSTKWWKMKLSQPIGKYHFTWK</sequence>
<evidence type="ECO:0008006" key="4">
    <source>
        <dbReference type="Google" id="ProtNLM"/>
    </source>
</evidence>
<accession>A0AAX6EBI3</accession>
<dbReference type="Proteomes" id="UP001140949">
    <property type="component" value="Unassembled WGS sequence"/>
</dbReference>
<evidence type="ECO:0000313" key="3">
    <source>
        <dbReference type="Proteomes" id="UP001140949"/>
    </source>
</evidence>
<keyword evidence="1" id="KW-0732">Signal</keyword>
<feature type="chain" id="PRO_5043545287" description="ATP synthase F0 subunit 8" evidence="1">
    <location>
        <begin position="19"/>
        <end position="61"/>
    </location>
</feature>
<feature type="signal peptide" evidence="1">
    <location>
        <begin position="1"/>
        <end position="18"/>
    </location>
</feature>
<dbReference type="EMBL" id="JANAVB010038218">
    <property type="protein sequence ID" value="KAJ6801289.1"/>
    <property type="molecule type" value="Genomic_DNA"/>
</dbReference>
<gene>
    <name evidence="2" type="ORF">M6B38_198530</name>
</gene>
<organism evidence="2 3">
    <name type="scientific">Iris pallida</name>
    <name type="common">Sweet iris</name>
    <dbReference type="NCBI Taxonomy" id="29817"/>
    <lineage>
        <taxon>Eukaryota</taxon>
        <taxon>Viridiplantae</taxon>
        <taxon>Streptophyta</taxon>
        <taxon>Embryophyta</taxon>
        <taxon>Tracheophyta</taxon>
        <taxon>Spermatophyta</taxon>
        <taxon>Magnoliopsida</taxon>
        <taxon>Liliopsida</taxon>
        <taxon>Asparagales</taxon>
        <taxon>Iridaceae</taxon>
        <taxon>Iridoideae</taxon>
        <taxon>Irideae</taxon>
        <taxon>Iris</taxon>
    </lineage>
</organism>
<reference evidence="2" key="2">
    <citation type="submission" date="2023-04" db="EMBL/GenBank/DDBJ databases">
        <authorList>
            <person name="Bruccoleri R.E."/>
            <person name="Oakeley E.J."/>
            <person name="Faust A.-M."/>
            <person name="Dessus-Babus S."/>
            <person name="Altorfer M."/>
            <person name="Burckhardt D."/>
            <person name="Oertli M."/>
            <person name="Naumann U."/>
            <person name="Petersen F."/>
            <person name="Wong J."/>
        </authorList>
    </citation>
    <scope>NUCLEOTIDE SEQUENCE</scope>
    <source>
        <strain evidence="2">GSM-AAB239-AS_SAM_17_03QT</strain>
        <tissue evidence="2">Leaf</tissue>
    </source>
</reference>
<name>A0AAX6EBI3_IRIPA</name>
<evidence type="ECO:0000313" key="2">
    <source>
        <dbReference type="EMBL" id="KAJ6801289.1"/>
    </source>
</evidence>
<keyword evidence="3" id="KW-1185">Reference proteome</keyword>
<protein>
    <recommendedName>
        <fullName evidence="4">ATP synthase F0 subunit 8</fullName>
    </recommendedName>
</protein>